<dbReference type="Gene3D" id="3.40.50.300">
    <property type="entry name" value="P-loop containing nucleotide triphosphate hydrolases"/>
    <property type="match status" value="1"/>
</dbReference>
<dbReference type="InterPro" id="IPR027417">
    <property type="entry name" value="P-loop_NTPase"/>
</dbReference>
<name>A0A8H3UPI0_VENIN</name>
<dbReference type="Proteomes" id="UP000433883">
    <property type="component" value="Unassembled WGS sequence"/>
</dbReference>
<sequence length="319" mass="35085">MKALQKMMSEPFPLAASCGHNMKALQKMMSEPFPLAASCGHTMKALQKRMMSEPFPLPASCGHAMKIAETSITIPDAVYVIDSGKHKGMVRSHPPAMQLDKPTINIPHVMLRSERPYDVFQFSFSNAQRTEGPGHCFDLFSNRSSPPWTISKWDGRLPSPLGTTRSRGRVVLHFIPASAVESQVCAAPEQAKVIGIPVRGLLKAYLESEASESTGRAILSSLVKPLQNLASKITELLDEPFVDTRAQYGLIEDSDVDTAEDVIVPDGRSRRARRDSAYQQWRAETLLTGARELDVEDLGPLSPSAGMDTRTRLKMLGLL</sequence>
<dbReference type="EMBL" id="WNWQ01000246">
    <property type="protein sequence ID" value="KAE9973011.1"/>
    <property type="molecule type" value="Genomic_DNA"/>
</dbReference>
<gene>
    <name evidence="1" type="ORF">BLS_003789</name>
</gene>
<accession>A0A8H3UPI0</accession>
<evidence type="ECO:0000313" key="1">
    <source>
        <dbReference type="EMBL" id="KAE9973011.1"/>
    </source>
</evidence>
<comment type="caution">
    <text evidence="1">The sequence shown here is derived from an EMBL/GenBank/DDBJ whole genome shotgun (WGS) entry which is preliminary data.</text>
</comment>
<evidence type="ECO:0000313" key="2">
    <source>
        <dbReference type="Proteomes" id="UP000433883"/>
    </source>
</evidence>
<reference evidence="1 2" key="1">
    <citation type="submission" date="2019-11" db="EMBL/GenBank/DDBJ databases">
        <title>Venturia inaequalis Genome Resource.</title>
        <authorList>
            <person name="Lichtner F.J."/>
        </authorList>
    </citation>
    <scope>NUCLEOTIDE SEQUENCE [LARGE SCALE GENOMIC DNA]</scope>
    <source>
        <strain evidence="1">Bline_iso_100314</strain>
    </source>
</reference>
<organism evidence="1 2">
    <name type="scientific">Venturia inaequalis</name>
    <name type="common">Apple scab fungus</name>
    <dbReference type="NCBI Taxonomy" id="5025"/>
    <lineage>
        <taxon>Eukaryota</taxon>
        <taxon>Fungi</taxon>
        <taxon>Dikarya</taxon>
        <taxon>Ascomycota</taxon>
        <taxon>Pezizomycotina</taxon>
        <taxon>Dothideomycetes</taxon>
        <taxon>Pleosporomycetidae</taxon>
        <taxon>Venturiales</taxon>
        <taxon>Venturiaceae</taxon>
        <taxon>Venturia</taxon>
    </lineage>
</organism>
<protein>
    <submittedName>
        <fullName evidence="1">Uncharacterized protein</fullName>
    </submittedName>
</protein>
<dbReference type="AlphaFoldDB" id="A0A8H3UPI0"/>
<proteinExistence type="predicted"/>